<feature type="transmembrane region" description="Helical" evidence="2">
    <location>
        <begin position="435"/>
        <end position="455"/>
    </location>
</feature>
<dbReference type="Gramene" id="TRITD2Bv1G005060.1">
    <property type="protein sequence ID" value="TRITD2Bv1G005060.1"/>
    <property type="gene ID" value="TRITD2Bv1G005060"/>
</dbReference>
<feature type="transmembrane region" description="Helical" evidence="2">
    <location>
        <begin position="83"/>
        <end position="110"/>
    </location>
</feature>
<feature type="transmembrane region" description="Helical" evidence="2">
    <location>
        <begin position="122"/>
        <end position="140"/>
    </location>
</feature>
<feature type="transmembrane region" description="Helical" evidence="2">
    <location>
        <begin position="146"/>
        <end position="165"/>
    </location>
</feature>
<evidence type="ECO:0000313" key="4">
    <source>
        <dbReference type="EMBL" id="VAH40055.1"/>
    </source>
</evidence>
<feature type="region of interest" description="Disordered" evidence="1">
    <location>
        <begin position="689"/>
        <end position="709"/>
    </location>
</feature>
<reference evidence="4 5" key="1">
    <citation type="submission" date="2017-09" db="EMBL/GenBank/DDBJ databases">
        <authorList>
            <consortium name="International Durum Wheat Genome Sequencing Consortium (IDWGSC)"/>
            <person name="Milanesi L."/>
        </authorList>
    </citation>
    <scope>NUCLEOTIDE SEQUENCE [LARGE SCALE GENOMIC DNA]</scope>
    <source>
        <strain evidence="5">cv. Svevo</strain>
    </source>
</reference>
<dbReference type="GO" id="GO:0016020">
    <property type="term" value="C:membrane"/>
    <property type="evidence" value="ECO:0007669"/>
    <property type="project" value="TreeGrafter"/>
</dbReference>
<dbReference type="OMA" id="CEEMEMV"/>
<evidence type="ECO:0000256" key="2">
    <source>
        <dbReference type="SAM" id="Phobius"/>
    </source>
</evidence>
<feature type="transmembrane region" description="Helical" evidence="2">
    <location>
        <begin position="243"/>
        <end position="266"/>
    </location>
</feature>
<dbReference type="PANTHER" id="PTHR24177">
    <property type="entry name" value="CASKIN"/>
    <property type="match status" value="1"/>
</dbReference>
<feature type="transmembrane region" description="Helical" evidence="2">
    <location>
        <begin position="611"/>
        <end position="628"/>
    </location>
</feature>
<dbReference type="AlphaFoldDB" id="A0A9R1PBY8"/>
<keyword evidence="2" id="KW-0812">Transmembrane</keyword>
<evidence type="ECO:0000256" key="1">
    <source>
        <dbReference type="SAM" id="MobiDB-lite"/>
    </source>
</evidence>
<feature type="transmembrane region" description="Helical" evidence="2">
    <location>
        <begin position="552"/>
        <end position="574"/>
    </location>
</feature>
<feature type="transmembrane region" description="Helical" evidence="2">
    <location>
        <begin position="461"/>
        <end position="484"/>
    </location>
</feature>
<evidence type="ECO:0000313" key="5">
    <source>
        <dbReference type="Proteomes" id="UP000324705"/>
    </source>
</evidence>
<proteinExistence type="predicted"/>
<feature type="domain" description="PGG" evidence="3">
    <location>
        <begin position="40"/>
        <end position="143"/>
    </location>
</feature>
<dbReference type="Proteomes" id="UP000324705">
    <property type="component" value="Chromosome 2B"/>
</dbReference>
<feature type="transmembrane region" description="Helical" evidence="2">
    <location>
        <begin position="278"/>
        <end position="297"/>
    </location>
</feature>
<feature type="domain" description="PGG" evidence="3">
    <location>
        <begin position="191"/>
        <end position="300"/>
    </location>
</feature>
<feature type="transmembrane region" description="Helical" evidence="2">
    <location>
        <begin position="403"/>
        <end position="423"/>
    </location>
</feature>
<dbReference type="PANTHER" id="PTHR24177:SF432">
    <property type="entry name" value="OS06G0286146 PROTEIN"/>
    <property type="match status" value="1"/>
</dbReference>
<keyword evidence="2" id="KW-1133">Transmembrane helix</keyword>
<feature type="domain" description="PGG" evidence="3">
    <location>
        <begin position="351"/>
        <end position="454"/>
    </location>
</feature>
<accession>A0A9R1PBY8</accession>
<name>A0A9R1PBY8_TRITD</name>
<keyword evidence="5" id="KW-1185">Reference proteome</keyword>
<dbReference type="Pfam" id="PF13962">
    <property type="entry name" value="PGG"/>
    <property type="match status" value="4"/>
</dbReference>
<organism evidence="4 5">
    <name type="scientific">Triticum turgidum subsp. durum</name>
    <name type="common">Durum wheat</name>
    <name type="synonym">Triticum durum</name>
    <dbReference type="NCBI Taxonomy" id="4567"/>
    <lineage>
        <taxon>Eukaryota</taxon>
        <taxon>Viridiplantae</taxon>
        <taxon>Streptophyta</taxon>
        <taxon>Embryophyta</taxon>
        <taxon>Tracheophyta</taxon>
        <taxon>Spermatophyta</taxon>
        <taxon>Magnoliopsida</taxon>
        <taxon>Liliopsida</taxon>
        <taxon>Poales</taxon>
        <taxon>Poaceae</taxon>
        <taxon>BOP clade</taxon>
        <taxon>Pooideae</taxon>
        <taxon>Triticodae</taxon>
        <taxon>Triticeae</taxon>
        <taxon>Triticinae</taxon>
        <taxon>Triticum</taxon>
    </lineage>
</organism>
<feature type="domain" description="PGG" evidence="3">
    <location>
        <begin position="496"/>
        <end position="608"/>
    </location>
</feature>
<dbReference type="EMBL" id="LT934114">
    <property type="protein sequence ID" value="VAH40055.1"/>
    <property type="molecule type" value="Genomic_DNA"/>
</dbReference>
<sequence length="709" mass="78788">MTSIQCEEMEMVMEQEPVAVMGPEPKLESWEYILRKYILMLATVTHGVGFNPPGGVWQENHGHAGHFAGQPIARTNNFHGYLVFYYCNAFALASSVLVIVLFLLLSINLVEKQEKWFKVKPLRVLTVLDLLSFMGAYAAGSCRDKFTTVYTLVLMATGILTYFIVQAVVARRAKFPPLPADPDKNKVQLEERLRKVLMLLTTFVLSITYESGLNSPGGFWDNTGGGHRAGDSILSDGHHKARLVTFFICNSTAFMASLLIIMLLLSRKLHQQTARSREMYGCILVALAGLVGAYAAGSCREDGATAYVLIVVAASLACILVKSWLWPQDNYRQRVSTEIEISGVELQQSHKSLSLLLLMSTFATAITYQAGLDPPGGVWQENGNGRLAGDPILLSMNASRYRTFLYCNSFAFMLSLVTIIMFLSKFVRGLGAHKVEAVMMLELFGLIGAYTAGVSKNVITSIYVLALGGAVIFYVVIHVIFFTLEKEAINFYVEQEEVEKKRKLLYLLATLSTAMSYHAGLNPPGGYRVQDDDESGYQAGSPVVLPNFPRRYSAFLFCSSLSFMLSVSTMILLVSPVLYRPAIRSYALTLCTAVGSSVLMGAYVVGSTQYVKTYVMIVAGLLVTFLVRDTKQRLSRLMRVEAHEEDPIMINAQEGELVFKRAKKKQHAEHKHLMLLGILVVPGRPRSARRSLAERRRRARPRWAGHEGQ</sequence>
<protein>
    <recommendedName>
        <fullName evidence="3">PGG domain-containing protein</fullName>
    </recommendedName>
</protein>
<gene>
    <name evidence="4" type="ORF">TRITD_2Bv1G005060</name>
</gene>
<evidence type="ECO:0000259" key="3">
    <source>
        <dbReference type="Pfam" id="PF13962"/>
    </source>
</evidence>
<feature type="transmembrane region" description="Helical" evidence="2">
    <location>
        <begin position="303"/>
        <end position="325"/>
    </location>
</feature>
<feature type="transmembrane region" description="Helical" evidence="2">
    <location>
        <begin position="586"/>
        <end position="605"/>
    </location>
</feature>
<keyword evidence="2" id="KW-0472">Membrane</keyword>
<dbReference type="InterPro" id="IPR026961">
    <property type="entry name" value="PGG_dom"/>
</dbReference>